<reference evidence="1 2" key="1">
    <citation type="submission" date="2018-06" db="EMBL/GenBank/DDBJ databases">
        <title>Genomic Encyclopedia of Archaeal and Bacterial Type Strains, Phase II (KMG-II): from individual species to whole genera.</title>
        <authorList>
            <person name="Goeker M."/>
        </authorList>
    </citation>
    <scope>NUCLEOTIDE SEQUENCE [LARGE SCALE GENOMIC DNA]</scope>
    <source>
        <strain evidence="1 2">DSM 13087</strain>
    </source>
</reference>
<protein>
    <recommendedName>
        <fullName evidence="3">SnoaL-like protein</fullName>
    </recommendedName>
</protein>
<evidence type="ECO:0008006" key="3">
    <source>
        <dbReference type="Google" id="ProtNLM"/>
    </source>
</evidence>
<dbReference type="OrthoDB" id="8635217at2"/>
<sequence length="141" mass="15714">MDQKTDPLIEAKQLVETYLELSMIPDPVGASACLSPDFELVFTGGRLFKGPAESAAFNAKRYAWVKKRFLRTDAALDAETGDVHVYNTGYLYGEWHDGTGFETNRYMDKFIVRDGKLVRTDVWNDSAEILLSKAGLAEAAL</sequence>
<dbReference type="Gene3D" id="3.10.450.50">
    <property type="match status" value="1"/>
</dbReference>
<evidence type="ECO:0000313" key="2">
    <source>
        <dbReference type="Proteomes" id="UP000249364"/>
    </source>
</evidence>
<evidence type="ECO:0000313" key="1">
    <source>
        <dbReference type="EMBL" id="PZX39583.1"/>
    </source>
</evidence>
<dbReference type="Proteomes" id="UP000249364">
    <property type="component" value="Unassembled WGS sequence"/>
</dbReference>
<organism evidence="1 2">
    <name type="scientific">Roseinatronobacter thiooxidans</name>
    <dbReference type="NCBI Taxonomy" id="121821"/>
    <lineage>
        <taxon>Bacteria</taxon>
        <taxon>Pseudomonadati</taxon>
        <taxon>Pseudomonadota</taxon>
        <taxon>Alphaproteobacteria</taxon>
        <taxon>Rhodobacterales</taxon>
        <taxon>Paracoccaceae</taxon>
        <taxon>Roseinatronobacter</taxon>
    </lineage>
</organism>
<dbReference type="InterPro" id="IPR032710">
    <property type="entry name" value="NTF2-like_dom_sf"/>
</dbReference>
<comment type="caution">
    <text evidence="1">The sequence shown here is derived from an EMBL/GenBank/DDBJ whole genome shotgun (WGS) entry which is preliminary data.</text>
</comment>
<dbReference type="AlphaFoldDB" id="A0A2W7PVW1"/>
<keyword evidence="2" id="KW-1185">Reference proteome</keyword>
<dbReference type="SUPFAM" id="SSF54427">
    <property type="entry name" value="NTF2-like"/>
    <property type="match status" value="1"/>
</dbReference>
<dbReference type="RefSeq" id="WP_071469470.1">
    <property type="nucleotide sequence ID" value="NZ_MEHT01000015.1"/>
</dbReference>
<dbReference type="EMBL" id="QKZQ01000013">
    <property type="protein sequence ID" value="PZX39583.1"/>
    <property type="molecule type" value="Genomic_DNA"/>
</dbReference>
<gene>
    <name evidence="1" type="ORF">LY56_02754</name>
</gene>
<dbReference type="STRING" id="121821.GCA_001870675_00619"/>
<name>A0A2W7PVW1_9RHOB</name>
<accession>A0A2W7PVW1</accession>
<proteinExistence type="predicted"/>